<protein>
    <submittedName>
        <fullName evidence="7">Zinc-binding dehydrogenase</fullName>
    </submittedName>
</protein>
<dbReference type="EMBL" id="JACOOO010000038">
    <property type="protein sequence ID" value="MBC5630417.1"/>
    <property type="molecule type" value="Genomic_DNA"/>
</dbReference>
<dbReference type="Gene3D" id="3.40.50.720">
    <property type="entry name" value="NAD(P)-binding Rossmann-like Domain"/>
    <property type="match status" value="1"/>
</dbReference>
<keyword evidence="2 4" id="KW-0862">Zinc</keyword>
<evidence type="ECO:0000259" key="6">
    <source>
        <dbReference type="Pfam" id="PF08240"/>
    </source>
</evidence>
<dbReference type="Proteomes" id="UP000596929">
    <property type="component" value="Unassembled WGS sequence"/>
</dbReference>
<organism evidence="7 8">
    <name type="scientific">Clostridium hominis</name>
    <dbReference type="NCBI Taxonomy" id="2763036"/>
    <lineage>
        <taxon>Bacteria</taxon>
        <taxon>Bacillati</taxon>
        <taxon>Bacillota</taxon>
        <taxon>Clostridia</taxon>
        <taxon>Eubacteriales</taxon>
        <taxon>Clostridiaceae</taxon>
        <taxon>Clostridium</taxon>
    </lineage>
</organism>
<comment type="cofactor">
    <cofactor evidence="4">
        <name>Zn(2+)</name>
        <dbReference type="ChEBI" id="CHEBI:29105"/>
    </cofactor>
</comment>
<dbReference type="PANTHER" id="PTHR43401:SF2">
    <property type="entry name" value="L-THREONINE 3-DEHYDROGENASE"/>
    <property type="match status" value="1"/>
</dbReference>
<feature type="domain" description="Alcohol dehydrogenase-like N-terminal" evidence="6">
    <location>
        <begin position="28"/>
        <end position="139"/>
    </location>
</feature>
<feature type="domain" description="Alcohol dehydrogenase-like C-terminal" evidence="5">
    <location>
        <begin position="180"/>
        <end position="307"/>
    </location>
</feature>
<evidence type="ECO:0000313" key="8">
    <source>
        <dbReference type="Proteomes" id="UP000596929"/>
    </source>
</evidence>
<comment type="caution">
    <text evidence="7">The sequence shown here is derived from an EMBL/GenBank/DDBJ whole genome shotgun (WGS) entry which is preliminary data.</text>
</comment>
<dbReference type="RefSeq" id="WP_186860758.1">
    <property type="nucleotide sequence ID" value="NZ_JACOOO010000038.1"/>
</dbReference>
<evidence type="ECO:0000256" key="3">
    <source>
        <dbReference type="ARBA" id="ARBA00023002"/>
    </source>
</evidence>
<dbReference type="Gene3D" id="3.90.180.10">
    <property type="entry name" value="Medium-chain alcohol dehydrogenases, catalytic domain"/>
    <property type="match status" value="1"/>
</dbReference>
<accession>A0ABR7DHF3</accession>
<gene>
    <name evidence="7" type="ORF">H8S20_16280</name>
</gene>
<keyword evidence="3" id="KW-0560">Oxidoreductase</keyword>
<keyword evidence="1 4" id="KW-0479">Metal-binding</keyword>
<sequence>MTYNNKIAIFEGAEKLKYIEETIEEIKSNQVLVKIDATAICTMEQRVYLGKMKPKMPFAGGHEVAGHVIQCGGKVSSVSNGDVVALRLLTNCGHCHYCRTGNDNQCKTAFIAKFHQTVGGPGGLAQYIVVEEKNVYKVNKDVDVNYLSLTEPLACCIHSINRCDINFGDDVVIIGAGIMGVFHTMLAKLKGARVIVTEVDEERLKVAKDNGADIVINSSKVDAVQYIKDLTDGRGADVVVNTVAISKVAEDAIKMAGKLGRIVFYSSFHPDNPIDFSPNSIHYSEAIVTGSVNPSNKDFLQATRLLSSNIINPESLISGHVPLDNLENGIAEALRPDTYRIIVDCNK</sequence>
<name>A0ABR7DHF3_9CLOT</name>
<dbReference type="SUPFAM" id="SSF50129">
    <property type="entry name" value="GroES-like"/>
    <property type="match status" value="1"/>
</dbReference>
<evidence type="ECO:0000256" key="2">
    <source>
        <dbReference type="ARBA" id="ARBA00022833"/>
    </source>
</evidence>
<comment type="similarity">
    <text evidence="4">Belongs to the zinc-containing alcohol dehydrogenase family.</text>
</comment>
<evidence type="ECO:0000256" key="4">
    <source>
        <dbReference type="RuleBase" id="RU361277"/>
    </source>
</evidence>
<dbReference type="Pfam" id="PF08240">
    <property type="entry name" value="ADH_N"/>
    <property type="match status" value="1"/>
</dbReference>
<dbReference type="PANTHER" id="PTHR43401">
    <property type="entry name" value="L-THREONINE 3-DEHYDROGENASE"/>
    <property type="match status" value="1"/>
</dbReference>
<evidence type="ECO:0000313" key="7">
    <source>
        <dbReference type="EMBL" id="MBC5630417.1"/>
    </source>
</evidence>
<dbReference type="InterPro" id="IPR013149">
    <property type="entry name" value="ADH-like_C"/>
</dbReference>
<proteinExistence type="inferred from homology"/>
<dbReference type="InterPro" id="IPR002328">
    <property type="entry name" value="ADH_Zn_CS"/>
</dbReference>
<evidence type="ECO:0000256" key="1">
    <source>
        <dbReference type="ARBA" id="ARBA00022723"/>
    </source>
</evidence>
<reference evidence="7 8" key="1">
    <citation type="submission" date="2020-08" db="EMBL/GenBank/DDBJ databases">
        <title>Genome public.</title>
        <authorList>
            <person name="Liu C."/>
            <person name="Sun Q."/>
        </authorList>
    </citation>
    <scope>NUCLEOTIDE SEQUENCE [LARGE SCALE GENOMIC DNA]</scope>
    <source>
        <strain evidence="7 8">NSJ-6</strain>
    </source>
</reference>
<evidence type="ECO:0000259" key="5">
    <source>
        <dbReference type="Pfam" id="PF00107"/>
    </source>
</evidence>
<dbReference type="Pfam" id="PF00107">
    <property type="entry name" value="ADH_zinc_N"/>
    <property type="match status" value="1"/>
</dbReference>
<dbReference type="PROSITE" id="PS00059">
    <property type="entry name" value="ADH_ZINC"/>
    <property type="match status" value="1"/>
</dbReference>
<dbReference type="InterPro" id="IPR036291">
    <property type="entry name" value="NAD(P)-bd_dom_sf"/>
</dbReference>
<dbReference type="InterPro" id="IPR011032">
    <property type="entry name" value="GroES-like_sf"/>
</dbReference>
<dbReference type="InterPro" id="IPR050129">
    <property type="entry name" value="Zn_alcohol_dh"/>
</dbReference>
<keyword evidence="8" id="KW-1185">Reference proteome</keyword>
<dbReference type="SUPFAM" id="SSF51735">
    <property type="entry name" value="NAD(P)-binding Rossmann-fold domains"/>
    <property type="match status" value="1"/>
</dbReference>
<dbReference type="InterPro" id="IPR013154">
    <property type="entry name" value="ADH-like_N"/>
</dbReference>